<dbReference type="SUPFAM" id="SSF52768">
    <property type="entry name" value="Arginase/deacetylase"/>
    <property type="match status" value="1"/>
</dbReference>
<dbReference type="OrthoDB" id="8770139at2"/>
<evidence type="ECO:0000313" key="2">
    <source>
        <dbReference type="EMBL" id="OLP50288.1"/>
    </source>
</evidence>
<dbReference type="STRING" id="887144.BJF91_13310"/>
<dbReference type="EMBL" id="JACIED010000003">
    <property type="protein sequence ID" value="MBB4008562.1"/>
    <property type="molecule type" value="Genomic_DNA"/>
</dbReference>
<reference evidence="2 3" key="1">
    <citation type="submission" date="2016-09" db="EMBL/GenBank/DDBJ databases">
        <title>Rhizobium oryziradicis sp. nov., isolated from the root of rice.</title>
        <authorList>
            <person name="Zhao J."/>
            <person name="Zhang X."/>
        </authorList>
    </citation>
    <scope>NUCLEOTIDE SEQUENCE [LARGE SCALE GENOMIC DNA]</scope>
    <source>
        <strain evidence="2 3">14971</strain>
    </source>
</reference>
<proteinExistence type="predicted"/>
<accession>A0A1Q9A6R9</accession>
<dbReference type="Proteomes" id="UP000185598">
    <property type="component" value="Unassembled WGS sequence"/>
</dbReference>
<evidence type="ECO:0000313" key="1">
    <source>
        <dbReference type="EMBL" id="MBB4008562.1"/>
    </source>
</evidence>
<gene>
    <name evidence="2" type="ORF">BJF91_13310</name>
    <name evidence="1" type="ORF">GGQ71_002842</name>
</gene>
<name>A0A1Q9A6R9_9HYPH</name>
<keyword evidence="3" id="KW-1185">Reference proteome</keyword>
<dbReference type="GO" id="GO:0033389">
    <property type="term" value="P:putrescine biosynthetic process from arginine, via agmatine"/>
    <property type="evidence" value="ECO:0007669"/>
    <property type="project" value="TreeGrafter"/>
</dbReference>
<dbReference type="EMBL" id="MKIN01000021">
    <property type="protein sequence ID" value="OLP50288.1"/>
    <property type="molecule type" value="Genomic_DNA"/>
</dbReference>
<dbReference type="InterPro" id="IPR006035">
    <property type="entry name" value="Ureohydrolase"/>
</dbReference>
<dbReference type="PANTHER" id="PTHR11358:SF41">
    <property type="entry name" value="ARGINASE"/>
    <property type="match status" value="1"/>
</dbReference>
<dbReference type="Gene3D" id="3.40.800.10">
    <property type="entry name" value="Ureohydrolase domain"/>
    <property type="match status" value="1"/>
</dbReference>
<dbReference type="RefSeq" id="WP_075614180.1">
    <property type="nucleotide sequence ID" value="NZ_JACIED010000003.1"/>
</dbReference>
<dbReference type="AlphaFoldDB" id="A0A1Q9A6R9"/>
<dbReference type="InterPro" id="IPR023696">
    <property type="entry name" value="Ureohydrolase_dom_sf"/>
</dbReference>
<dbReference type="Proteomes" id="UP000544107">
    <property type="component" value="Unassembled WGS sequence"/>
</dbReference>
<dbReference type="GO" id="GO:0046872">
    <property type="term" value="F:metal ion binding"/>
    <property type="evidence" value="ECO:0007669"/>
    <property type="project" value="InterPro"/>
</dbReference>
<reference evidence="1 4" key="2">
    <citation type="submission" date="2020-08" db="EMBL/GenBank/DDBJ databases">
        <title>Genomic Encyclopedia of Type Strains, Phase IV (KMG-IV): sequencing the most valuable type-strain genomes for metagenomic binning, comparative biology and taxonomic classification.</title>
        <authorList>
            <person name="Goeker M."/>
        </authorList>
    </citation>
    <scope>NUCLEOTIDE SEQUENCE [LARGE SCALE GENOMIC DNA]</scope>
    <source>
        <strain evidence="1 4">DSM 100021</strain>
    </source>
</reference>
<sequence>MQVLLLHLDDALELQPEFVRSCKMAGAYELDEKQNGRAVRLWGRQAALDALWRDLGRARRSKSAEPRLCFMGSGDFHHVSALLIEQALENTSDQVTVIHIDNHPDWVHFDGGMHCGSWVNRTLSNRQIEKVVTIGVCSNDLERPERKGANLDLLASGRLELYPYAHPPSRVKADYGAGQSYRQQARALHWNTIEDIGEMNFLDRLLASITTESVYVTVDKDVLVEGDAVTNWDQGRMQMAYVLSIISEIGARHRIIGADVTGDYSRPDYGGDLWTRLLKQGEILIDQPRHSCTGSQICTINSSANLALLDVFGEQMR</sequence>
<evidence type="ECO:0000313" key="3">
    <source>
        <dbReference type="Proteomes" id="UP000185598"/>
    </source>
</evidence>
<evidence type="ECO:0000313" key="4">
    <source>
        <dbReference type="Proteomes" id="UP000544107"/>
    </source>
</evidence>
<dbReference type="GO" id="GO:0008783">
    <property type="term" value="F:agmatinase activity"/>
    <property type="evidence" value="ECO:0007669"/>
    <property type="project" value="TreeGrafter"/>
</dbReference>
<organism evidence="2 3">
    <name type="scientific">Allorhizobium taibaishanense</name>
    <dbReference type="NCBI Taxonomy" id="887144"/>
    <lineage>
        <taxon>Bacteria</taxon>
        <taxon>Pseudomonadati</taxon>
        <taxon>Pseudomonadota</taxon>
        <taxon>Alphaproteobacteria</taxon>
        <taxon>Hyphomicrobiales</taxon>
        <taxon>Rhizobiaceae</taxon>
        <taxon>Rhizobium/Agrobacterium group</taxon>
        <taxon>Allorhizobium</taxon>
    </lineage>
</organism>
<comment type="caution">
    <text evidence="2">The sequence shown here is derived from an EMBL/GenBank/DDBJ whole genome shotgun (WGS) entry which is preliminary data.</text>
</comment>
<protein>
    <submittedName>
        <fullName evidence="1 2">Arginase</fullName>
    </submittedName>
</protein>
<dbReference type="PANTHER" id="PTHR11358">
    <property type="entry name" value="ARGINASE/AGMATINASE"/>
    <property type="match status" value="1"/>
</dbReference>